<reference evidence="2" key="1">
    <citation type="submission" date="2012-11" db="EMBL/GenBank/DDBJ databases">
        <title>Dependencies among metagenomic species, viruses, plasmids and units of genetic variation.</title>
        <authorList>
            <person name="Nielsen H.B."/>
            <person name="Almeida M."/>
            <person name="Juncker A.S."/>
            <person name="Rasmussen S."/>
            <person name="Li J."/>
            <person name="Sunagawa S."/>
            <person name="Plichta D."/>
            <person name="Gautier L."/>
            <person name="Le Chatelier E."/>
            <person name="Peletier E."/>
            <person name="Bonde I."/>
            <person name="Nielsen T."/>
            <person name="Manichanh C."/>
            <person name="Arumugam M."/>
            <person name="Batto J."/>
            <person name="Santos M.B.Q.D."/>
            <person name="Blom N."/>
            <person name="Borruel N."/>
            <person name="Burgdorf K.S."/>
            <person name="Boumezbeur F."/>
            <person name="Casellas F."/>
            <person name="Dore J."/>
            <person name="Guarner F."/>
            <person name="Hansen T."/>
            <person name="Hildebrand F."/>
            <person name="Kaas R.S."/>
            <person name="Kennedy S."/>
            <person name="Kristiansen K."/>
            <person name="Kultima J.R."/>
            <person name="Leonard P."/>
            <person name="Levenez F."/>
            <person name="Lund O."/>
            <person name="Moumen B."/>
            <person name="Le Paslier D."/>
            <person name="Pons N."/>
            <person name="Pedersen O."/>
            <person name="Prifti E."/>
            <person name="Qin J."/>
            <person name="Raes J."/>
            <person name="Tap J."/>
            <person name="Tims S."/>
            <person name="Ussery D.W."/>
            <person name="Yamada T."/>
            <person name="MetaHit consortium"/>
            <person name="Renault P."/>
            <person name="Sicheritz-Ponten T."/>
            <person name="Bork P."/>
            <person name="Wang J."/>
            <person name="Brunak S."/>
            <person name="Ehrlich S.D."/>
        </authorList>
    </citation>
    <scope>NUCLEOTIDE SEQUENCE [LARGE SCALE GENOMIC DNA]</scope>
</reference>
<evidence type="ECO:0000313" key="2">
    <source>
        <dbReference type="EMBL" id="CDB45885.1"/>
    </source>
</evidence>
<dbReference type="AlphaFoldDB" id="R6I977"/>
<evidence type="ECO:0000313" key="6">
    <source>
        <dbReference type="Proteomes" id="UP000484547"/>
    </source>
</evidence>
<accession>A0A6I3RU54</accession>
<feature type="transmembrane region" description="Helical" evidence="1">
    <location>
        <begin position="41"/>
        <end position="60"/>
    </location>
</feature>
<reference evidence="5 6" key="2">
    <citation type="journal article" date="2019" name="Nat. Med.">
        <title>A library of human gut bacterial isolates paired with longitudinal multiomics data enables mechanistic microbiome research.</title>
        <authorList>
            <person name="Poyet M."/>
            <person name="Groussin M."/>
            <person name="Gibbons S.M."/>
            <person name="Avila-Pacheco J."/>
            <person name="Jiang X."/>
            <person name="Kearney S.M."/>
            <person name="Perrotta A.R."/>
            <person name="Berdy B."/>
            <person name="Zhao S."/>
            <person name="Lieberman T.D."/>
            <person name="Swanson P.K."/>
            <person name="Smith M."/>
            <person name="Roesemann S."/>
            <person name="Alexander J.E."/>
            <person name="Rich S.A."/>
            <person name="Livny J."/>
            <person name="Vlamakis H."/>
            <person name="Clish C."/>
            <person name="Bullock K."/>
            <person name="Deik A."/>
            <person name="Scott J."/>
            <person name="Pierce K.A."/>
            <person name="Xavier R.J."/>
            <person name="Alm E.J."/>
        </authorList>
    </citation>
    <scope>NUCLEOTIDE SEQUENCE [LARGE SCALE GENOMIC DNA]</scope>
    <source>
        <strain evidence="3 6">BIOML-A13</strain>
        <strain evidence="4 5">BIOML-A3</strain>
    </source>
</reference>
<dbReference type="Proteomes" id="UP000484547">
    <property type="component" value="Unassembled WGS sequence"/>
</dbReference>
<accession>R6I977</accession>
<keyword evidence="1" id="KW-1133">Transmembrane helix</keyword>
<keyword evidence="1" id="KW-0472">Membrane</keyword>
<evidence type="ECO:0000313" key="5">
    <source>
        <dbReference type="Proteomes" id="UP000443070"/>
    </source>
</evidence>
<dbReference type="RefSeq" id="WP_021716960.1">
    <property type="nucleotide sequence ID" value="NZ_AP025560.1"/>
</dbReference>
<keyword evidence="1" id="KW-0812">Transmembrane</keyword>
<name>R6I977_9FIRM</name>
<dbReference type="EMBL" id="WNBM01000003">
    <property type="protein sequence ID" value="MTT75861.1"/>
    <property type="molecule type" value="Genomic_DNA"/>
</dbReference>
<dbReference type="EMBL" id="CBDS010000060">
    <property type="protein sequence ID" value="CDB45885.1"/>
    <property type="molecule type" value="Genomic_DNA"/>
</dbReference>
<evidence type="ECO:0000256" key="1">
    <source>
        <dbReference type="SAM" id="Phobius"/>
    </source>
</evidence>
<gene>
    <name evidence="2" type="ORF">BN533_00056</name>
    <name evidence="3" type="ORF">GMD11_06235</name>
    <name evidence="4" type="ORF">GMD18_05880</name>
</gene>
<organism evidence="2">
    <name type="scientific">Phascolarctobacterium faecium</name>
    <dbReference type="NCBI Taxonomy" id="33025"/>
    <lineage>
        <taxon>Bacteria</taxon>
        <taxon>Bacillati</taxon>
        <taxon>Bacillota</taxon>
        <taxon>Negativicutes</taxon>
        <taxon>Acidaminococcales</taxon>
        <taxon>Acidaminococcaceae</taxon>
        <taxon>Phascolarctobacterium</taxon>
    </lineage>
</organism>
<protein>
    <submittedName>
        <fullName evidence="2">Uncharacterized protein</fullName>
    </submittedName>
</protein>
<proteinExistence type="predicted"/>
<sequence length="61" mass="6810">MDTIFFAFTVLSLVLLGIGLIKPHWVLPLSVLEPKTRRKAAIIYFIAFLICLGIASKLSYS</sequence>
<dbReference type="HOGENOM" id="CLU_2918652_0_0_9"/>
<keyword evidence="5" id="KW-1185">Reference proteome</keyword>
<comment type="caution">
    <text evidence="2">The sequence shown here is derived from an EMBL/GenBank/DDBJ whole genome shotgun (WGS) entry which is preliminary data.</text>
</comment>
<dbReference type="EMBL" id="WNBW01000003">
    <property type="protein sequence ID" value="MTU03923.1"/>
    <property type="molecule type" value="Genomic_DNA"/>
</dbReference>
<dbReference type="Proteomes" id="UP000443070">
    <property type="component" value="Unassembled WGS sequence"/>
</dbReference>
<evidence type="ECO:0000313" key="4">
    <source>
        <dbReference type="EMBL" id="MTU03923.1"/>
    </source>
</evidence>
<evidence type="ECO:0000313" key="3">
    <source>
        <dbReference type="EMBL" id="MTT75861.1"/>
    </source>
</evidence>